<dbReference type="InterPro" id="IPR023772">
    <property type="entry name" value="DNA-bd_HTH_TetR-type_CS"/>
</dbReference>
<dbReference type="PANTHER" id="PTHR30055">
    <property type="entry name" value="HTH-TYPE TRANSCRIPTIONAL REGULATOR RUTR"/>
    <property type="match status" value="1"/>
</dbReference>
<dbReference type="InterPro" id="IPR009057">
    <property type="entry name" value="Homeodomain-like_sf"/>
</dbReference>
<dbReference type="SUPFAM" id="SSF48498">
    <property type="entry name" value="Tetracyclin repressor-like, C-terminal domain"/>
    <property type="match status" value="1"/>
</dbReference>
<dbReference type="PROSITE" id="PS50977">
    <property type="entry name" value="HTH_TETR_2"/>
    <property type="match status" value="1"/>
</dbReference>
<sequence>MASDVSTGLTKAGRGRRAPQWTPREVELLKVTLRLLQEHGYDRLSVDEVAAESKASKATIYRRWPSKAELVLAAFIEGMRAQLVRPNTGSLREDLLRIGTNALADVRRNTPVMRGLLIEIERNPALTKAFRTKFVDERKALIDDVLSAAVERGEIDAAAINEELWDLLPGYLVFRSLLPVRSPTADTVRTLIDDVIMPSLTRRL</sequence>
<dbReference type="SUPFAM" id="SSF46689">
    <property type="entry name" value="Homeodomain-like"/>
    <property type="match status" value="1"/>
</dbReference>
<keyword evidence="1" id="KW-0805">Transcription regulation</keyword>
<gene>
    <name evidence="6" type="ORF">ERS075579_03341</name>
</gene>
<keyword evidence="3" id="KW-0804">Transcription</keyword>
<dbReference type="Gene3D" id="1.10.357.10">
    <property type="entry name" value="Tetracycline Repressor, domain 2"/>
    <property type="match status" value="1"/>
</dbReference>
<dbReference type="PROSITE" id="PS01081">
    <property type="entry name" value="HTH_TETR_1"/>
    <property type="match status" value="1"/>
</dbReference>
<name>A0A0U0ZR05_9MYCO</name>
<evidence type="ECO:0000256" key="4">
    <source>
        <dbReference type="PROSITE-ProRule" id="PRU00335"/>
    </source>
</evidence>
<reference evidence="6 7" key="1">
    <citation type="submission" date="2015-03" db="EMBL/GenBank/DDBJ databases">
        <authorList>
            <person name="Murphy D."/>
        </authorList>
    </citation>
    <scope>NUCLEOTIDE SEQUENCE [LARGE SCALE GENOMIC DNA]</scope>
    <source>
        <strain evidence="6 7">PAP088</strain>
    </source>
</reference>
<keyword evidence="2 4" id="KW-0238">DNA-binding</keyword>
<feature type="DNA-binding region" description="H-T-H motif" evidence="4">
    <location>
        <begin position="45"/>
        <end position="64"/>
    </location>
</feature>
<evidence type="ECO:0000259" key="5">
    <source>
        <dbReference type="PROSITE" id="PS50977"/>
    </source>
</evidence>
<protein>
    <submittedName>
        <fullName evidence="6">Putative HTH-type transcriptional regulator TetR</fullName>
    </submittedName>
</protein>
<dbReference type="RefSeq" id="WP_005063523.1">
    <property type="nucleotide sequence ID" value="NZ_AP022621.1"/>
</dbReference>
<dbReference type="InterPro" id="IPR036271">
    <property type="entry name" value="Tet_transcr_reg_TetR-rel_C_sf"/>
</dbReference>
<evidence type="ECO:0000313" key="6">
    <source>
        <dbReference type="EMBL" id="CPV61545.1"/>
    </source>
</evidence>
<feature type="domain" description="HTH tetR-type" evidence="5">
    <location>
        <begin position="22"/>
        <end position="82"/>
    </location>
</feature>
<proteinExistence type="predicted"/>
<dbReference type="PRINTS" id="PR00455">
    <property type="entry name" value="HTHTETR"/>
</dbReference>
<evidence type="ECO:0000256" key="1">
    <source>
        <dbReference type="ARBA" id="ARBA00023015"/>
    </source>
</evidence>
<dbReference type="Gene3D" id="1.10.10.60">
    <property type="entry name" value="Homeodomain-like"/>
    <property type="match status" value="1"/>
</dbReference>
<dbReference type="InterPro" id="IPR001647">
    <property type="entry name" value="HTH_TetR"/>
</dbReference>
<dbReference type="EMBL" id="CSWP01000007">
    <property type="protein sequence ID" value="CPV61545.1"/>
    <property type="molecule type" value="Genomic_DNA"/>
</dbReference>
<dbReference type="PANTHER" id="PTHR30055:SF149">
    <property type="entry name" value="TETR-FAMILY TRANSCRIPTIONAL REGULATOR"/>
    <property type="match status" value="1"/>
</dbReference>
<dbReference type="GO" id="GO:0003700">
    <property type="term" value="F:DNA-binding transcription factor activity"/>
    <property type="evidence" value="ECO:0007669"/>
    <property type="project" value="TreeGrafter"/>
</dbReference>
<dbReference type="Proteomes" id="UP000045782">
    <property type="component" value="Unassembled WGS sequence"/>
</dbReference>
<evidence type="ECO:0000313" key="7">
    <source>
        <dbReference type="Proteomes" id="UP000045782"/>
    </source>
</evidence>
<dbReference type="AlphaFoldDB" id="A0A0U0ZR05"/>
<dbReference type="InterPro" id="IPR011075">
    <property type="entry name" value="TetR_C"/>
</dbReference>
<accession>A0A0U0ZR05</accession>
<dbReference type="Pfam" id="PF16859">
    <property type="entry name" value="TetR_C_11"/>
    <property type="match status" value="1"/>
</dbReference>
<dbReference type="GO" id="GO:0000976">
    <property type="term" value="F:transcription cis-regulatory region binding"/>
    <property type="evidence" value="ECO:0007669"/>
    <property type="project" value="TreeGrafter"/>
</dbReference>
<dbReference type="Pfam" id="PF00440">
    <property type="entry name" value="TetR_N"/>
    <property type="match status" value="1"/>
</dbReference>
<evidence type="ECO:0000256" key="2">
    <source>
        <dbReference type="ARBA" id="ARBA00023125"/>
    </source>
</evidence>
<organism evidence="6 7">
    <name type="scientific">Mycobacteroides abscessus</name>
    <dbReference type="NCBI Taxonomy" id="36809"/>
    <lineage>
        <taxon>Bacteria</taxon>
        <taxon>Bacillati</taxon>
        <taxon>Actinomycetota</taxon>
        <taxon>Actinomycetes</taxon>
        <taxon>Mycobacteriales</taxon>
        <taxon>Mycobacteriaceae</taxon>
        <taxon>Mycobacteroides</taxon>
    </lineage>
</organism>
<dbReference type="InterPro" id="IPR050109">
    <property type="entry name" value="HTH-type_TetR-like_transc_reg"/>
</dbReference>
<evidence type="ECO:0000256" key="3">
    <source>
        <dbReference type="ARBA" id="ARBA00023163"/>
    </source>
</evidence>